<organism evidence="1 2">
    <name type="scientific">Neiella marina</name>
    <dbReference type="NCBI Taxonomy" id="508461"/>
    <lineage>
        <taxon>Bacteria</taxon>
        <taxon>Pseudomonadati</taxon>
        <taxon>Pseudomonadota</taxon>
        <taxon>Gammaproteobacteria</taxon>
        <taxon>Alteromonadales</taxon>
        <taxon>Echinimonadaceae</taxon>
        <taxon>Neiella</taxon>
    </lineage>
</organism>
<gene>
    <name evidence="1" type="ORF">GCM10011369_15150</name>
</gene>
<reference evidence="2" key="1">
    <citation type="journal article" date="2019" name="Int. J. Syst. Evol. Microbiol.">
        <title>The Global Catalogue of Microorganisms (GCM) 10K type strain sequencing project: providing services to taxonomists for standard genome sequencing and annotation.</title>
        <authorList>
            <consortium name="The Broad Institute Genomics Platform"/>
            <consortium name="The Broad Institute Genome Sequencing Center for Infectious Disease"/>
            <person name="Wu L."/>
            <person name="Ma J."/>
        </authorList>
    </citation>
    <scope>NUCLEOTIDE SEQUENCE [LARGE SCALE GENOMIC DNA]</scope>
    <source>
        <strain evidence="2">CGMCC 1.10130</strain>
    </source>
</reference>
<proteinExistence type="predicted"/>
<accession>A0A8J2U4G0</accession>
<evidence type="ECO:0000313" key="2">
    <source>
        <dbReference type="Proteomes" id="UP000619743"/>
    </source>
</evidence>
<keyword evidence="2" id="KW-1185">Reference proteome</keyword>
<dbReference type="Proteomes" id="UP000619743">
    <property type="component" value="Unassembled WGS sequence"/>
</dbReference>
<evidence type="ECO:0000313" key="1">
    <source>
        <dbReference type="EMBL" id="GGA74283.1"/>
    </source>
</evidence>
<dbReference type="EMBL" id="BMDX01000006">
    <property type="protein sequence ID" value="GGA74283.1"/>
    <property type="molecule type" value="Genomic_DNA"/>
</dbReference>
<dbReference type="RefSeq" id="WP_087505490.1">
    <property type="nucleotide sequence ID" value="NZ_BMDX01000006.1"/>
</dbReference>
<dbReference type="AlphaFoldDB" id="A0A8J2U4G0"/>
<name>A0A8J2U4G0_9GAMM</name>
<protein>
    <submittedName>
        <fullName evidence="1">Uncharacterized protein</fullName>
    </submittedName>
</protein>
<comment type="caution">
    <text evidence="1">The sequence shown here is derived from an EMBL/GenBank/DDBJ whole genome shotgun (WGS) entry which is preliminary data.</text>
</comment>
<sequence length="104" mass="11572">MTITQAVRASFIAAGLCLYLIQASNMQLNSDSERQYPPLHLFAVEPHDQFGVDDTRQFDIGTISDHNYSDKSLAELSSQSSDGIWLELDNLFDRGSNSGFSQLL</sequence>